<protein>
    <submittedName>
        <fullName evidence="1">Uncharacterized protein</fullName>
    </submittedName>
</protein>
<keyword evidence="2" id="KW-1185">Reference proteome</keyword>
<evidence type="ECO:0000313" key="2">
    <source>
        <dbReference type="Proteomes" id="UP000282926"/>
    </source>
</evidence>
<accession>A0ABY0CPE5</accession>
<evidence type="ECO:0000313" key="1">
    <source>
        <dbReference type="EMBL" id="RVU41419.1"/>
    </source>
</evidence>
<dbReference type="EMBL" id="SADD01000018">
    <property type="protein sequence ID" value="RVU41419.1"/>
    <property type="molecule type" value="Genomic_DNA"/>
</dbReference>
<name>A0ABY0CPE5_9DELT</name>
<dbReference type="RefSeq" id="WP_127781295.1">
    <property type="nucleotide sequence ID" value="NZ_SADD01000018.1"/>
</dbReference>
<gene>
    <name evidence="1" type="ORF">EA187_18925</name>
</gene>
<comment type="caution">
    <text evidence="1">The sequence shown here is derived from an EMBL/GenBank/DDBJ whole genome shotgun (WGS) entry which is preliminary data.</text>
</comment>
<proteinExistence type="predicted"/>
<sequence>MQYGSGVAISAVIDTSQNTYATGDFTVSAPLECTFVTLLDPLGGDFFAPLDDGVITLTSCPKAIGDKVVGSFKNAVLQSDMNESSRTLSGNFDVAVYAMTGSLNCPPADEPDDNDNGQPDDDDDQPNACQGYEFCESGDGACCPYAECLATCGFNCVMNDDECAGGLNPVACNICTLGCLERCGVDQACRDAATALTSCEDDAGCIEIADEDAATSCTESHCCAEFQAAY</sequence>
<dbReference type="Proteomes" id="UP000282926">
    <property type="component" value="Unassembled WGS sequence"/>
</dbReference>
<reference evidence="1 2" key="1">
    <citation type="submission" date="2019-01" db="EMBL/GenBank/DDBJ databases">
        <title>Lujinxingia litoralis gen. nov., sp. nov. and Lujinxingia sediminis gen. nov., sp. nov., new members in the order Bradymonadales, isolated from coastal sediment.</title>
        <authorList>
            <person name="Li C.-M."/>
        </authorList>
    </citation>
    <scope>NUCLEOTIDE SEQUENCE [LARGE SCALE GENOMIC DNA]</scope>
    <source>
        <strain evidence="1 2">SEH01</strain>
    </source>
</reference>
<organism evidence="1 2">
    <name type="scientific">Lujinxingia sediminis</name>
    <dbReference type="NCBI Taxonomy" id="2480984"/>
    <lineage>
        <taxon>Bacteria</taxon>
        <taxon>Deltaproteobacteria</taxon>
        <taxon>Bradymonadales</taxon>
        <taxon>Lujinxingiaceae</taxon>
        <taxon>Lujinxingia</taxon>
    </lineage>
</organism>